<reference evidence="2" key="1">
    <citation type="journal article" date="2011" name="Nat. Genet.">
        <title>The genome of the mesopolyploid crop species Brassica rapa.</title>
        <authorList>
            <consortium name="Brassica rapa Genome Sequencing Project Consortium"/>
            <person name="Wang X."/>
            <person name="Wang H."/>
            <person name="Wang J."/>
            <person name="Sun R."/>
            <person name="Wu J."/>
            <person name="Liu S."/>
            <person name="Bai Y."/>
            <person name="Mun J.H."/>
            <person name="Bancroft I."/>
            <person name="Cheng F."/>
            <person name="Huang S."/>
            <person name="Li X."/>
            <person name="Hua W."/>
            <person name="Wang J."/>
            <person name="Wang X."/>
            <person name="Freeling M."/>
            <person name="Pires J.C."/>
            <person name="Paterson A.H."/>
            <person name="Chalhoub B."/>
            <person name="Wang B."/>
            <person name="Hayward A."/>
            <person name="Sharpe A.G."/>
            <person name="Park B.S."/>
            <person name="Weisshaar B."/>
            <person name="Liu B."/>
            <person name="Li B."/>
            <person name="Liu B."/>
            <person name="Tong C."/>
            <person name="Song C."/>
            <person name="Duran C."/>
            <person name="Peng C."/>
            <person name="Geng C."/>
            <person name="Koh C."/>
            <person name="Lin C."/>
            <person name="Edwards D."/>
            <person name="Mu D."/>
            <person name="Shen D."/>
            <person name="Soumpourou E."/>
            <person name="Li F."/>
            <person name="Fraser F."/>
            <person name="Conant G."/>
            <person name="Lassalle G."/>
            <person name="King G.J."/>
            <person name="Bonnema G."/>
            <person name="Tang H."/>
            <person name="Wang H."/>
            <person name="Belcram H."/>
            <person name="Zhou H."/>
            <person name="Hirakawa H."/>
            <person name="Abe H."/>
            <person name="Guo H."/>
            <person name="Wang H."/>
            <person name="Jin H."/>
            <person name="Parkin I.A."/>
            <person name="Batley J."/>
            <person name="Kim J.S."/>
            <person name="Just J."/>
            <person name="Li J."/>
            <person name="Xu J."/>
            <person name="Deng J."/>
            <person name="Kim J.A."/>
            <person name="Li J."/>
            <person name="Yu J."/>
            <person name="Meng J."/>
            <person name="Wang J."/>
            <person name="Min J."/>
            <person name="Poulain J."/>
            <person name="Wang J."/>
            <person name="Hatakeyama K."/>
            <person name="Wu K."/>
            <person name="Wang L."/>
            <person name="Fang L."/>
            <person name="Trick M."/>
            <person name="Links M.G."/>
            <person name="Zhao M."/>
            <person name="Jin M."/>
            <person name="Ramchiary N."/>
            <person name="Drou N."/>
            <person name="Berkman P.J."/>
            <person name="Cai Q."/>
            <person name="Huang Q."/>
            <person name="Li R."/>
            <person name="Tabata S."/>
            <person name="Cheng S."/>
            <person name="Zhang S."/>
            <person name="Zhang S."/>
            <person name="Huang S."/>
            <person name="Sato S."/>
            <person name="Sun S."/>
            <person name="Kwon S.J."/>
            <person name="Choi S.R."/>
            <person name="Lee T.H."/>
            <person name="Fan W."/>
            <person name="Zhao X."/>
            <person name="Tan X."/>
            <person name="Xu X."/>
            <person name="Wang Y."/>
            <person name="Qiu Y."/>
            <person name="Yin Y."/>
            <person name="Li Y."/>
            <person name="Du Y."/>
            <person name="Liao Y."/>
            <person name="Lim Y."/>
            <person name="Narusaka Y."/>
            <person name="Wang Y."/>
            <person name="Wang Z."/>
            <person name="Li Z."/>
            <person name="Wang Z."/>
            <person name="Xiong Z."/>
            <person name="Zhang Z."/>
        </authorList>
    </citation>
    <scope>NUCLEOTIDE SEQUENCE [LARGE SCALE GENOMIC DNA]</scope>
    <source>
        <strain evidence="2">cv. Chiifu-401-42</strain>
    </source>
</reference>
<evidence type="ECO:0000313" key="2">
    <source>
        <dbReference type="Proteomes" id="UP000011750"/>
    </source>
</evidence>
<name>M4FJ45_BRACM</name>
<reference evidence="1" key="3">
    <citation type="submission" date="2023-03" db="UniProtKB">
        <authorList>
            <consortium name="EnsemblPlants"/>
        </authorList>
    </citation>
    <scope>IDENTIFICATION</scope>
    <source>
        <strain evidence="1">cv. Chiifu-401-42</strain>
    </source>
</reference>
<proteinExistence type="predicted"/>
<reference evidence="2" key="2">
    <citation type="journal article" date="2018" name="Hortic Res">
        <title>Improved Brassica rapa reference genome by single-molecule sequencing and chromosome conformation capture technologies.</title>
        <authorList>
            <person name="Zhang L."/>
            <person name="Cai X."/>
            <person name="Wu J."/>
            <person name="Liu M."/>
            <person name="Grob S."/>
            <person name="Cheng F."/>
            <person name="Liang J."/>
            <person name="Cai C."/>
            <person name="Liu Z."/>
            <person name="Liu B."/>
            <person name="Wang F."/>
            <person name="Li S."/>
            <person name="Liu F."/>
            <person name="Li X."/>
            <person name="Cheng L."/>
            <person name="Yang W."/>
            <person name="Li M.H."/>
            <person name="Grossniklaus U."/>
            <person name="Zheng H."/>
            <person name="Wang X."/>
        </authorList>
    </citation>
    <scope>NUCLEOTIDE SEQUENCE [LARGE SCALE GENOMIC DNA]</scope>
    <source>
        <strain evidence="2">cv. Chiifu-401-42</strain>
    </source>
</reference>
<keyword evidence="2" id="KW-1185">Reference proteome</keyword>
<dbReference type="HOGENOM" id="CLU_1505569_0_0_1"/>
<sequence length="179" mass="19936">MPRAFLLGGRRRADRLDRVDRGRVNAVFQMFRLSCSVGFGLVLSFDVRCVCVGRRYREVDGKVASAIASVQALCTEAISQEASVVSSVEVILNAFKLEILSMVQNALSKHVLEKEATTPPRVTTSKVPSERVRQVPSEKSTLILIRIEIAKFGLRKCKARFQVNRTVVALQSDYDCGYI</sequence>
<protein>
    <submittedName>
        <fullName evidence="1">Uncharacterized protein</fullName>
    </submittedName>
</protein>
<organism evidence="1 2">
    <name type="scientific">Brassica campestris</name>
    <name type="common">Field mustard</name>
    <dbReference type="NCBI Taxonomy" id="3711"/>
    <lineage>
        <taxon>Eukaryota</taxon>
        <taxon>Viridiplantae</taxon>
        <taxon>Streptophyta</taxon>
        <taxon>Embryophyta</taxon>
        <taxon>Tracheophyta</taxon>
        <taxon>Spermatophyta</taxon>
        <taxon>Magnoliopsida</taxon>
        <taxon>eudicotyledons</taxon>
        <taxon>Gunneridae</taxon>
        <taxon>Pentapetalae</taxon>
        <taxon>rosids</taxon>
        <taxon>malvids</taxon>
        <taxon>Brassicales</taxon>
        <taxon>Brassicaceae</taxon>
        <taxon>Brassiceae</taxon>
        <taxon>Brassica</taxon>
    </lineage>
</organism>
<accession>M4FJ45</accession>
<evidence type="ECO:0000313" key="1">
    <source>
        <dbReference type="EnsemblPlants" id="Bra041125.1-P"/>
    </source>
</evidence>
<dbReference type="Gramene" id="Bra041125.1">
    <property type="protein sequence ID" value="Bra041125.1-P"/>
    <property type="gene ID" value="Bra041125"/>
</dbReference>
<dbReference type="InParanoid" id="M4FJ45"/>
<dbReference type="Proteomes" id="UP000011750">
    <property type="component" value="Unassembled WGS sequence"/>
</dbReference>
<dbReference type="AlphaFoldDB" id="M4FJ45"/>
<dbReference type="EnsemblPlants" id="Bra041125.1">
    <property type="protein sequence ID" value="Bra041125.1-P"/>
    <property type="gene ID" value="Bra041125"/>
</dbReference>